<sequence length="322" mass="36975">MVKIEVISRTKGLKGLSTDELAIGEPTSELIKLISEANRNISIDRLRVTIKDVGSRKVSQIPLDPKISIAESAGIPDDAQEITLYVKDLGPQIAWRTVFLVEYLGPLLIHPVFYHLTSIYSGLDVAHTQTQQLAYVIVLLHFLKRELETVYVHKFSSSTMPLFNIFKNSSHYWILSGFNLAYFIYAPQNPSFKSSWLTKTLFHVNDLPSYLNYTLFFAWLAAEIANFKCHLITSNLRKSDGEGYVIPYGFFFKYVSFPNYFFETLAWFIFAVLTGNWTAYVFLVVAGGQMLIWAIQKHKKYLKLFGDDYKKLKRTSMIPYVI</sequence>
<evidence type="ECO:0000256" key="3">
    <source>
        <dbReference type="ARBA" id="ARBA00022516"/>
    </source>
</evidence>
<comment type="caution">
    <text evidence="11">The sequence shown here is derived from an EMBL/GenBank/DDBJ whole genome shotgun (WGS) entry which is preliminary data.</text>
</comment>
<keyword evidence="6" id="KW-0560">Oxidoreductase</keyword>
<dbReference type="Pfam" id="PF02544">
    <property type="entry name" value="Steroid_dh"/>
    <property type="match status" value="1"/>
</dbReference>
<dbReference type="PROSITE" id="PS50244">
    <property type="entry name" value="S5A_REDUCTASE"/>
    <property type="match status" value="1"/>
</dbReference>
<dbReference type="InterPro" id="IPR001104">
    <property type="entry name" value="3-oxo-5_a-steroid_4-DH_C"/>
</dbReference>
<evidence type="ECO:0000256" key="8">
    <source>
        <dbReference type="ARBA" id="ARBA00023136"/>
    </source>
</evidence>
<name>A0A9P0VWW8_9ASCO</name>
<proteinExistence type="inferred from homology"/>
<feature type="domain" description="3-oxo-5-alpha-steroid 4-dehydrogenase C-terminal" evidence="10">
    <location>
        <begin position="159"/>
        <end position="321"/>
    </location>
</feature>
<keyword evidence="12" id="KW-1185">Reference proteome</keyword>
<protein>
    <submittedName>
        <fullName evidence="11">Very-long-chain enoyl-CoA reductase</fullName>
    </submittedName>
</protein>
<evidence type="ECO:0000256" key="2">
    <source>
        <dbReference type="ARBA" id="ARBA00007742"/>
    </source>
</evidence>
<evidence type="ECO:0000256" key="1">
    <source>
        <dbReference type="ARBA" id="ARBA00004141"/>
    </source>
</evidence>
<evidence type="ECO:0000256" key="9">
    <source>
        <dbReference type="SAM" id="Phobius"/>
    </source>
</evidence>
<comment type="subcellular location">
    <subcellularLocation>
        <location evidence="1">Membrane</location>
        <topology evidence="1">Multi-pass membrane protein</topology>
    </subcellularLocation>
</comment>
<evidence type="ECO:0000256" key="5">
    <source>
        <dbReference type="ARBA" id="ARBA00022989"/>
    </source>
</evidence>
<organism evidence="11 12">
    <name type="scientific">[Candida] railenensis</name>
    <dbReference type="NCBI Taxonomy" id="45579"/>
    <lineage>
        <taxon>Eukaryota</taxon>
        <taxon>Fungi</taxon>
        <taxon>Dikarya</taxon>
        <taxon>Ascomycota</taxon>
        <taxon>Saccharomycotina</taxon>
        <taxon>Pichiomycetes</taxon>
        <taxon>Debaryomycetaceae</taxon>
        <taxon>Kurtzmaniella</taxon>
    </lineage>
</organism>
<keyword evidence="3" id="KW-0444">Lipid biosynthesis</keyword>
<keyword evidence="7" id="KW-0443">Lipid metabolism</keyword>
<dbReference type="GO" id="GO:0042761">
    <property type="term" value="P:very long-chain fatty acid biosynthetic process"/>
    <property type="evidence" value="ECO:0007669"/>
    <property type="project" value="TreeGrafter"/>
</dbReference>
<comment type="similarity">
    <text evidence="2">Belongs to the steroid 5-alpha reductase family.</text>
</comment>
<dbReference type="Gene3D" id="1.20.120.1630">
    <property type="match status" value="1"/>
</dbReference>
<keyword evidence="5 9" id="KW-1133">Transmembrane helix</keyword>
<dbReference type="GO" id="GO:0016020">
    <property type="term" value="C:membrane"/>
    <property type="evidence" value="ECO:0007669"/>
    <property type="project" value="UniProtKB-SubCell"/>
</dbReference>
<dbReference type="AlphaFoldDB" id="A0A9P0VWW8"/>
<dbReference type="OrthoDB" id="540503at2759"/>
<reference evidence="11" key="1">
    <citation type="submission" date="2022-03" db="EMBL/GenBank/DDBJ databases">
        <authorList>
            <person name="Legras J.-L."/>
            <person name="Devillers H."/>
            <person name="Grondin C."/>
        </authorList>
    </citation>
    <scope>NUCLEOTIDE SEQUENCE</scope>
    <source>
        <strain evidence="11">CLIB 1423</strain>
    </source>
</reference>
<dbReference type="EMBL" id="CAKXYY010000004">
    <property type="protein sequence ID" value="CAH2351800.1"/>
    <property type="molecule type" value="Genomic_DNA"/>
</dbReference>
<evidence type="ECO:0000313" key="12">
    <source>
        <dbReference type="Proteomes" id="UP000837801"/>
    </source>
</evidence>
<dbReference type="PANTHER" id="PTHR10556">
    <property type="entry name" value="3-OXO-5-ALPHA-STEROID 4-DEHYDROGENASE"/>
    <property type="match status" value="1"/>
</dbReference>
<dbReference type="GO" id="GO:0016627">
    <property type="term" value="F:oxidoreductase activity, acting on the CH-CH group of donors"/>
    <property type="evidence" value="ECO:0007669"/>
    <property type="project" value="InterPro"/>
</dbReference>
<evidence type="ECO:0000313" key="11">
    <source>
        <dbReference type="EMBL" id="CAH2351800.1"/>
    </source>
</evidence>
<evidence type="ECO:0000259" key="10">
    <source>
        <dbReference type="Pfam" id="PF02544"/>
    </source>
</evidence>
<dbReference type="PANTHER" id="PTHR10556:SF28">
    <property type="entry name" value="VERY-LONG-CHAIN ENOYL-COA REDUCTASE"/>
    <property type="match status" value="1"/>
</dbReference>
<keyword evidence="4 9" id="KW-0812">Transmembrane</keyword>
<feature type="transmembrane region" description="Helical" evidence="9">
    <location>
        <begin position="170"/>
        <end position="187"/>
    </location>
</feature>
<evidence type="ECO:0000256" key="7">
    <source>
        <dbReference type="ARBA" id="ARBA00023098"/>
    </source>
</evidence>
<dbReference type="InterPro" id="IPR039357">
    <property type="entry name" value="SRD5A/TECR"/>
</dbReference>
<keyword evidence="8 9" id="KW-0472">Membrane</keyword>
<dbReference type="Proteomes" id="UP000837801">
    <property type="component" value="Unassembled WGS sequence"/>
</dbReference>
<gene>
    <name evidence="11" type="ORF">CLIB1423_04S06260</name>
</gene>
<evidence type="ECO:0000256" key="4">
    <source>
        <dbReference type="ARBA" id="ARBA00022692"/>
    </source>
</evidence>
<accession>A0A9P0VWW8</accession>
<evidence type="ECO:0000256" key="6">
    <source>
        <dbReference type="ARBA" id="ARBA00023002"/>
    </source>
</evidence>